<keyword evidence="2" id="KW-1185">Reference proteome</keyword>
<comment type="caution">
    <text evidence="1">The sequence shown here is derived from an EMBL/GenBank/DDBJ whole genome shotgun (WGS) entry which is preliminary data.</text>
</comment>
<protein>
    <submittedName>
        <fullName evidence="1">Uncharacterized protein</fullName>
    </submittedName>
</protein>
<gene>
    <name evidence="1" type="ORF">X943_000508</name>
</gene>
<dbReference type="AlphaFoldDB" id="A0AAD9G8L0"/>
<dbReference type="EMBL" id="JAHBMH010000070">
    <property type="protein sequence ID" value="KAK1933765.1"/>
    <property type="molecule type" value="Genomic_DNA"/>
</dbReference>
<sequence length="74" mass="8171">MEIQLIELNVIEIGYHKDPNVKEGVNKGETDGPKEIVNDSKEGLEGRALDDKAELVKEIFTGFCSTTIIVSNTH</sequence>
<evidence type="ECO:0000313" key="2">
    <source>
        <dbReference type="Proteomes" id="UP001195914"/>
    </source>
</evidence>
<reference evidence="1" key="1">
    <citation type="journal article" date="2014" name="Nucleic Acids Res.">
        <title>The evolutionary dynamics of variant antigen genes in Babesia reveal a history of genomic innovation underlying host-parasite interaction.</title>
        <authorList>
            <person name="Jackson A.P."/>
            <person name="Otto T.D."/>
            <person name="Darby A."/>
            <person name="Ramaprasad A."/>
            <person name="Xia D."/>
            <person name="Echaide I.E."/>
            <person name="Farber M."/>
            <person name="Gahlot S."/>
            <person name="Gamble J."/>
            <person name="Gupta D."/>
            <person name="Gupta Y."/>
            <person name="Jackson L."/>
            <person name="Malandrin L."/>
            <person name="Malas T.B."/>
            <person name="Moussa E."/>
            <person name="Nair M."/>
            <person name="Reid A.J."/>
            <person name="Sanders M."/>
            <person name="Sharma J."/>
            <person name="Tracey A."/>
            <person name="Quail M.A."/>
            <person name="Weir W."/>
            <person name="Wastling J.M."/>
            <person name="Hall N."/>
            <person name="Willadsen P."/>
            <person name="Lingelbach K."/>
            <person name="Shiels B."/>
            <person name="Tait A."/>
            <person name="Berriman M."/>
            <person name="Allred D.R."/>
            <person name="Pain A."/>
        </authorList>
    </citation>
    <scope>NUCLEOTIDE SEQUENCE</scope>
    <source>
        <strain evidence="1">1802A</strain>
    </source>
</reference>
<organism evidence="1 2">
    <name type="scientific">Babesia divergens</name>
    <dbReference type="NCBI Taxonomy" id="32595"/>
    <lineage>
        <taxon>Eukaryota</taxon>
        <taxon>Sar</taxon>
        <taxon>Alveolata</taxon>
        <taxon>Apicomplexa</taxon>
        <taxon>Aconoidasida</taxon>
        <taxon>Piroplasmida</taxon>
        <taxon>Babesiidae</taxon>
        <taxon>Babesia</taxon>
    </lineage>
</organism>
<name>A0AAD9G8L0_BABDI</name>
<dbReference type="Proteomes" id="UP001195914">
    <property type="component" value="Unassembled WGS sequence"/>
</dbReference>
<accession>A0AAD9G8L0</accession>
<reference evidence="1" key="2">
    <citation type="submission" date="2021-05" db="EMBL/GenBank/DDBJ databases">
        <authorList>
            <person name="Pain A."/>
        </authorList>
    </citation>
    <scope>NUCLEOTIDE SEQUENCE</scope>
    <source>
        <strain evidence="1">1802A</strain>
    </source>
</reference>
<evidence type="ECO:0000313" key="1">
    <source>
        <dbReference type="EMBL" id="KAK1933765.1"/>
    </source>
</evidence>
<proteinExistence type="predicted"/>